<sequence length="54" mass="6304">MISLPSTMTHFLGLRRRLASDIRLNTSFKIQKYFLTFGEYKDIICVNLHTPNTT</sequence>
<reference evidence="1" key="1">
    <citation type="submission" date="2014-05" db="EMBL/GenBank/DDBJ databases">
        <authorList>
            <person name="Chronopoulou M."/>
        </authorList>
    </citation>
    <scope>NUCLEOTIDE SEQUENCE</scope>
    <source>
        <tissue evidence="1">Whole organism</tissue>
    </source>
</reference>
<protein>
    <submittedName>
        <fullName evidence="1">Uncharacterized protein</fullName>
    </submittedName>
</protein>
<accession>A0A0K2VEM3</accession>
<organism evidence="1">
    <name type="scientific">Lepeophtheirus salmonis</name>
    <name type="common">Salmon louse</name>
    <name type="synonym">Caligus salmonis</name>
    <dbReference type="NCBI Taxonomy" id="72036"/>
    <lineage>
        <taxon>Eukaryota</taxon>
        <taxon>Metazoa</taxon>
        <taxon>Ecdysozoa</taxon>
        <taxon>Arthropoda</taxon>
        <taxon>Crustacea</taxon>
        <taxon>Multicrustacea</taxon>
        <taxon>Hexanauplia</taxon>
        <taxon>Copepoda</taxon>
        <taxon>Siphonostomatoida</taxon>
        <taxon>Caligidae</taxon>
        <taxon>Lepeophtheirus</taxon>
    </lineage>
</organism>
<dbReference type="AlphaFoldDB" id="A0A0K2VEM3"/>
<name>A0A0K2VEM3_LEPSM</name>
<dbReference type="EMBL" id="HACA01031474">
    <property type="protein sequence ID" value="CDW48835.1"/>
    <property type="molecule type" value="Transcribed_RNA"/>
</dbReference>
<proteinExistence type="predicted"/>
<evidence type="ECO:0000313" key="1">
    <source>
        <dbReference type="EMBL" id="CDW48835.1"/>
    </source>
</evidence>